<dbReference type="PROSITE" id="PS00912">
    <property type="entry name" value="DHODEHASE_2"/>
    <property type="match status" value="1"/>
</dbReference>
<keyword evidence="11" id="KW-1003">Cell membrane</keyword>
<dbReference type="GO" id="GO:0106430">
    <property type="term" value="F:dihydroorotate dehydrogenase (quinone) activity"/>
    <property type="evidence" value="ECO:0007669"/>
    <property type="project" value="UniProtKB-EC"/>
</dbReference>
<dbReference type="Gene3D" id="3.20.20.70">
    <property type="entry name" value="Aldolase class I"/>
    <property type="match status" value="1"/>
</dbReference>
<feature type="binding site" evidence="11">
    <location>
        <begin position="135"/>
        <end position="139"/>
    </location>
    <ligand>
        <name>substrate</name>
    </ligand>
</feature>
<protein>
    <recommendedName>
        <fullName evidence="11">Dihydroorotate dehydrogenase (quinone)</fullName>
        <ecNumber evidence="11">1.3.5.2</ecNumber>
    </recommendedName>
    <alternativeName>
        <fullName evidence="11">DHOdehase</fullName>
        <shortName evidence="11">DHOD</shortName>
        <shortName evidence="11">DHODase</shortName>
    </alternativeName>
    <alternativeName>
        <fullName evidence="11">Dihydroorotate oxidase</fullName>
    </alternativeName>
</protein>
<comment type="cofactor">
    <cofactor evidence="11">
        <name>FMN</name>
        <dbReference type="ChEBI" id="CHEBI:58210"/>
    </cofactor>
    <text evidence="11">Binds 1 FMN per subunit.</text>
</comment>
<comment type="catalytic activity">
    <reaction evidence="10 11">
        <text>(S)-dihydroorotate + a quinone = orotate + a quinol</text>
        <dbReference type="Rhea" id="RHEA:30187"/>
        <dbReference type="ChEBI" id="CHEBI:24646"/>
        <dbReference type="ChEBI" id="CHEBI:30839"/>
        <dbReference type="ChEBI" id="CHEBI:30864"/>
        <dbReference type="ChEBI" id="CHEBI:132124"/>
        <dbReference type="EC" id="1.3.5.2"/>
    </reaction>
</comment>
<keyword evidence="9 11" id="KW-0472">Membrane</keyword>
<evidence type="ECO:0000256" key="5">
    <source>
        <dbReference type="ARBA" id="ARBA00022630"/>
    </source>
</evidence>
<comment type="caution">
    <text evidence="13">The sequence shown here is derived from an EMBL/GenBank/DDBJ whole genome shotgun (WGS) entry which is preliminary data.</text>
</comment>
<dbReference type="Pfam" id="PF01180">
    <property type="entry name" value="DHO_dh"/>
    <property type="match status" value="1"/>
</dbReference>
<feature type="binding site" evidence="11">
    <location>
        <position position="163"/>
    </location>
    <ligand>
        <name>FMN</name>
        <dbReference type="ChEBI" id="CHEBI:58210"/>
    </ligand>
</feature>
<dbReference type="NCBIfam" id="TIGR01036">
    <property type="entry name" value="pyrD_sub2"/>
    <property type="match status" value="1"/>
</dbReference>
<evidence type="ECO:0000256" key="3">
    <source>
        <dbReference type="ARBA" id="ARBA00005161"/>
    </source>
</evidence>
<reference evidence="13" key="1">
    <citation type="submission" date="2012-10" db="EMBL/GenBank/DDBJ databases">
        <authorList>
            <person name="Harkins D.M."/>
            <person name="Durkin A.S."/>
            <person name="Brinkac L.M."/>
            <person name="Haft D.H."/>
            <person name="Selengut J.D."/>
            <person name="Sanka R."/>
            <person name="DePew J."/>
            <person name="Purushe J."/>
            <person name="Matthias M.A."/>
            <person name="Vinetz J.M."/>
            <person name="Sutton G.G."/>
            <person name="Nierman W.C."/>
            <person name="Fouts D.E."/>
        </authorList>
    </citation>
    <scope>NUCLEOTIDE SEQUENCE [LARGE SCALE GENOMIC DNA]</scope>
    <source>
        <strain evidence="13">MOR084</strain>
    </source>
</reference>
<keyword evidence="14" id="KW-1185">Reference proteome</keyword>
<feature type="binding site" evidence="11">
    <location>
        <begin position="337"/>
        <end position="338"/>
    </location>
    <ligand>
        <name>FMN</name>
        <dbReference type="ChEBI" id="CHEBI:58210"/>
    </ligand>
</feature>
<dbReference type="AlphaFoldDB" id="A0A0E2BFV7"/>
<dbReference type="UniPathway" id="UPA00070">
    <property type="reaction ID" value="UER00946"/>
</dbReference>
<dbReference type="CDD" id="cd04738">
    <property type="entry name" value="DHOD_2_like"/>
    <property type="match status" value="1"/>
</dbReference>
<feature type="domain" description="Dihydroorotate dehydrogenase catalytic" evidence="12">
    <location>
        <begin position="69"/>
        <end position="359"/>
    </location>
</feature>
<evidence type="ECO:0000313" key="14">
    <source>
        <dbReference type="Proteomes" id="UP000006329"/>
    </source>
</evidence>
<feature type="active site" description="Nucleophile" evidence="11">
    <location>
        <position position="199"/>
    </location>
</feature>
<dbReference type="InterPro" id="IPR005720">
    <property type="entry name" value="Dihydroorotate_DH_cat"/>
</dbReference>
<feature type="binding site" evidence="11">
    <location>
        <position position="236"/>
    </location>
    <ligand>
        <name>FMN</name>
        <dbReference type="ChEBI" id="CHEBI:58210"/>
    </ligand>
</feature>
<accession>A0A0E2BFV7</accession>
<feature type="binding site" evidence="11">
    <location>
        <position position="196"/>
    </location>
    <ligand>
        <name>FMN</name>
        <dbReference type="ChEBI" id="CHEBI:58210"/>
    </ligand>
</feature>
<dbReference type="SUPFAM" id="SSF51395">
    <property type="entry name" value="FMN-linked oxidoreductases"/>
    <property type="match status" value="1"/>
</dbReference>
<evidence type="ECO:0000256" key="9">
    <source>
        <dbReference type="ARBA" id="ARBA00023136"/>
    </source>
</evidence>
<dbReference type="InterPro" id="IPR013785">
    <property type="entry name" value="Aldolase_TIM"/>
</dbReference>
<feature type="binding site" evidence="11">
    <location>
        <begin position="265"/>
        <end position="266"/>
    </location>
    <ligand>
        <name>substrate</name>
    </ligand>
</feature>
<feature type="binding site" evidence="11">
    <location>
        <position position="316"/>
    </location>
    <ligand>
        <name>FMN</name>
        <dbReference type="ChEBI" id="CHEBI:58210"/>
    </ligand>
</feature>
<feature type="binding site" evidence="11">
    <location>
        <position position="110"/>
    </location>
    <ligand>
        <name>FMN</name>
        <dbReference type="ChEBI" id="CHEBI:58210"/>
    </ligand>
</feature>
<feature type="binding site" evidence="11">
    <location>
        <position position="287"/>
    </location>
    <ligand>
        <name>FMN</name>
        <dbReference type="ChEBI" id="CHEBI:58210"/>
    </ligand>
</feature>
<comment type="subcellular location">
    <subcellularLocation>
        <location evidence="11">Cell membrane</location>
        <topology evidence="11">Peripheral membrane protein</topology>
    </subcellularLocation>
    <subcellularLocation>
        <location evidence="2">Membrane</location>
    </subcellularLocation>
</comment>
<dbReference type="InterPro" id="IPR001295">
    <property type="entry name" value="Dihydroorotate_DH_CS"/>
</dbReference>
<feature type="binding site" evidence="11">
    <location>
        <position position="196"/>
    </location>
    <ligand>
        <name>substrate</name>
    </ligand>
</feature>
<evidence type="ECO:0000256" key="8">
    <source>
        <dbReference type="ARBA" id="ARBA00023002"/>
    </source>
</evidence>
<comment type="pathway">
    <text evidence="3 11">Pyrimidine metabolism; UMP biosynthesis via de novo pathway; orotate from (S)-dihydroorotate (quinone route): step 1/1.</text>
</comment>
<feature type="binding site" evidence="11">
    <location>
        <position position="264"/>
    </location>
    <ligand>
        <name>FMN</name>
        <dbReference type="ChEBI" id="CHEBI:58210"/>
    </ligand>
</feature>
<comment type="subunit">
    <text evidence="11">Monomer.</text>
</comment>
<dbReference type="InterPro" id="IPR005719">
    <property type="entry name" value="Dihydroorotate_DH_2"/>
</dbReference>
<keyword evidence="7 11" id="KW-0665">Pyrimidine biosynthesis</keyword>
<dbReference type="PROSITE" id="PS00911">
    <property type="entry name" value="DHODEHASE_1"/>
    <property type="match status" value="1"/>
</dbReference>
<evidence type="ECO:0000256" key="1">
    <source>
        <dbReference type="ARBA" id="ARBA00003125"/>
    </source>
</evidence>
<evidence type="ECO:0000256" key="11">
    <source>
        <dbReference type="HAMAP-Rule" id="MF_00225"/>
    </source>
</evidence>
<dbReference type="PANTHER" id="PTHR48109">
    <property type="entry name" value="DIHYDROOROTATE DEHYDROGENASE (QUINONE), MITOCHONDRIAL-RELATED"/>
    <property type="match status" value="1"/>
</dbReference>
<sequence length="382" mass="42367">MIGANLIVLEMFSPTLKQAAYSTFLKPLFLSLDPEKAHELAKNLLNIGEQAPGILTLVESMTSYRSDRLKTKVAGMEFENPLGMGAGFDKTGELYPFLSRMGFSHIEVGTITGQPQPGNPQPRVFRYPEDQALINRMGFNNPGADSAERIIAPQKKRKIRGINAGKTKIVSEENAVEDYVYTLKKLSPYADYAVINISSPNTPGLRNFQKQENFASLIQGIKNGLGKDFKIPLFVKFAPDMETKDLEALLESSLSLKVDGVILTNTTIDKSSLKAYPNVEKEGGLSGTPLKSRSTEFVRVAYQILKRRIPIIGVGGIDSEKAALEKILAGADLIQIYTGYIYQGPFLPLRILEFLDRFLKKQDLKTVSDLVGKEKEIRFDPK</sequence>
<evidence type="ECO:0000256" key="4">
    <source>
        <dbReference type="ARBA" id="ARBA00005359"/>
    </source>
</evidence>
<dbReference type="NCBIfam" id="NF003650">
    <property type="entry name" value="PRK05286.2-3"/>
    <property type="match status" value="1"/>
</dbReference>
<feature type="binding site" evidence="11">
    <location>
        <begin position="86"/>
        <end position="90"/>
    </location>
    <ligand>
        <name>FMN</name>
        <dbReference type="ChEBI" id="CHEBI:58210"/>
    </ligand>
</feature>
<dbReference type="InterPro" id="IPR050074">
    <property type="entry name" value="DHO_dehydrogenase"/>
</dbReference>
<evidence type="ECO:0000256" key="6">
    <source>
        <dbReference type="ARBA" id="ARBA00022643"/>
    </source>
</evidence>
<proteinExistence type="inferred from homology"/>
<evidence type="ECO:0000256" key="2">
    <source>
        <dbReference type="ARBA" id="ARBA00004370"/>
    </source>
</evidence>
<organism evidence="13 14">
    <name type="scientific">Leptospira santarosai str. MOR084</name>
    <dbReference type="NCBI Taxonomy" id="1049984"/>
    <lineage>
        <taxon>Bacteria</taxon>
        <taxon>Pseudomonadati</taxon>
        <taxon>Spirochaetota</taxon>
        <taxon>Spirochaetia</taxon>
        <taxon>Leptospirales</taxon>
        <taxon>Leptospiraceae</taxon>
        <taxon>Leptospira</taxon>
    </lineage>
</organism>
<comment type="function">
    <text evidence="1 11">Catalyzes the conversion of dihydroorotate to orotate with quinone as electron acceptor.</text>
</comment>
<keyword evidence="8 11" id="KW-0560">Oxidoreductase</keyword>
<keyword evidence="6 11" id="KW-0288">FMN</keyword>
<dbReference type="EC" id="1.3.5.2" evidence="11"/>
<dbReference type="GO" id="GO:0006207">
    <property type="term" value="P:'de novo' pyrimidine nucleobase biosynthetic process"/>
    <property type="evidence" value="ECO:0007669"/>
    <property type="project" value="UniProtKB-UniRule"/>
</dbReference>
<name>A0A0E2BFV7_9LEPT</name>
<feature type="binding site" evidence="11">
    <location>
        <position position="201"/>
    </location>
    <ligand>
        <name>substrate</name>
    </ligand>
</feature>
<evidence type="ECO:0000259" key="12">
    <source>
        <dbReference type="Pfam" id="PF01180"/>
    </source>
</evidence>
<dbReference type="GO" id="GO:0044205">
    <property type="term" value="P:'de novo' UMP biosynthetic process"/>
    <property type="evidence" value="ECO:0007669"/>
    <property type="project" value="UniProtKB-UniRule"/>
</dbReference>
<gene>
    <name evidence="11 13" type="primary">pyrD</name>
    <name evidence="13" type="ORF">LEP1GSC179_3631</name>
</gene>
<evidence type="ECO:0000256" key="7">
    <source>
        <dbReference type="ARBA" id="ARBA00022975"/>
    </source>
</evidence>
<dbReference type="GO" id="GO:0005737">
    <property type="term" value="C:cytoplasm"/>
    <property type="evidence" value="ECO:0007669"/>
    <property type="project" value="InterPro"/>
</dbReference>
<evidence type="ECO:0000313" key="13">
    <source>
        <dbReference type="EMBL" id="EKO34094.1"/>
    </source>
</evidence>
<dbReference type="PANTHER" id="PTHR48109:SF4">
    <property type="entry name" value="DIHYDROOROTATE DEHYDROGENASE (QUINONE), MITOCHONDRIAL"/>
    <property type="match status" value="1"/>
</dbReference>
<dbReference type="NCBIfam" id="NF003652">
    <property type="entry name" value="PRK05286.2-5"/>
    <property type="match status" value="1"/>
</dbReference>
<feature type="binding site" evidence="11">
    <location>
        <position position="90"/>
    </location>
    <ligand>
        <name>substrate</name>
    </ligand>
</feature>
<keyword evidence="5 11" id="KW-0285">Flavoprotein</keyword>
<dbReference type="HAMAP" id="MF_00225">
    <property type="entry name" value="DHO_dh_type2"/>
    <property type="match status" value="1"/>
</dbReference>
<comment type="similarity">
    <text evidence="4 11">Belongs to the dihydroorotate dehydrogenase family. Type 2 subfamily.</text>
</comment>
<dbReference type="EMBL" id="AHON02000039">
    <property type="protein sequence ID" value="EKO34094.1"/>
    <property type="molecule type" value="Genomic_DNA"/>
</dbReference>
<dbReference type="GO" id="GO:0005886">
    <property type="term" value="C:plasma membrane"/>
    <property type="evidence" value="ECO:0007669"/>
    <property type="project" value="UniProtKB-SubCell"/>
</dbReference>
<dbReference type="Proteomes" id="UP000006329">
    <property type="component" value="Unassembled WGS sequence"/>
</dbReference>
<evidence type="ECO:0000256" key="10">
    <source>
        <dbReference type="ARBA" id="ARBA00048639"/>
    </source>
</evidence>